<gene>
    <name evidence="1" type="ORF">LCGC14_1851390</name>
</gene>
<dbReference type="EMBL" id="LAZR01018600">
    <property type="protein sequence ID" value="KKL95763.1"/>
    <property type="molecule type" value="Genomic_DNA"/>
</dbReference>
<evidence type="ECO:0000313" key="1">
    <source>
        <dbReference type="EMBL" id="KKL95763.1"/>
    </source>
</evidence>
<comment type="caution">
    <text evidence="1">The sequence shown here is derived from an EMBL/GenBank/DDBJ whole genome shotgun (WGS) entry which is preliminary data.</text>
</comment>
<sequence length="64" mass="7518">MEAYTLETVNIKDEKTDKRGKKYHSVGVRIAGGWFNNIIYNYLKNNYLCLKDLLLKILMLGDDY</sequence>
<organism evidence="1">
    <name type="scientific">marine sediment metagenome</name>
    <dbReference type="NCBI Taxonomy" id="412755"/>
    <lineage>
        <taxon>unclassified sequences</taxon>
        <taxon>metagenomes</taxon>
        <taxon>ecological metagenomes</taxon>
    </lineage>
</organism>
<dbReference type="AlphaFoldDB" id="A0A0F9GAN0"/>
<proteinExistence type="predicted"/>
<name>A0A0F9GAN0_9ZZZZ</name>
<reference evidence="1" key="1">
    <citation type="journal article" date="2015" name="Nature">
        <title>Complex archaea that bridge the gap between prokaryotes and eukaryotes.</title>
        <authorList>
            <person name="Spang A."/>
            <person name="Saw J.H."/>
            <person name="Jorgensen S.L."/>
            <person name="Zaremba-Niedzwiedzka K."/>
            <person name="Martijn J."/>
            <person name="Lind A.E."/>
            <person name="van Eijk R."/>
            <person name="Schleper C."/>
            <person name="Guy L."/>
            <person name="Ettema T.J."/>
        </authorList>
    </citation>
    <scope>NUCLEOTIDE SEQUENCE</scope>
</reference>
<accession>A0A0F9GAN0</accession>
<protein>
    <submittedName>
        <fullName evidence="1">Uncharacterized protein</fullName>
    </submittedName>
</protein>